<evidence type="ECO:0000313" key="1">
    <source>
        <dbReference type="EMBL" id="RUT11233.1"/>
    </source>
</evidence>
<dbReference type="RefSeq" id="WP_106168480.1">
    <property type="nucleotide sequence ID" value="NZ_JAVKZF010000004.1"/>
</dbReference>
<name>A0AB37UIN4_9CYAN</name>
<evidence type="ECO:0000313" key="2">
    <source>
        <dbReference type="Proteomes" id="UP000282574"/>
    </source>
</evidence>
<protein>
    <submittedName>
        <fullName evidence="1">Uncharacterized protein</fullName>
    </submittedName>
</protein>
<keyword evidence="2" id="KW-1185">Reference proteome</keyword>
<dbReference type="EMBL" id="RSCK01000029">
    <property type="protein sequence ID" value="RUT11233.1"/>
    <property type="molecule type" value="Genomic_DNA"/>
</dbReference>
<reference evidence="1 2" key="1">
    <citation type="journal article" date="2019" name="Genome Biol. Evol.">
        <title>Day and night: Metabolic profiles and evolutionary relationships of six axenic non-marine cyanobacteria.</title>
        <authorList>
            <person name="Will S.E."/>
            <person name="Henke P."/>
            <person name="Boedeker C."/>
            <person name="Huang S."/>
            <person name="Brinkmann H."/>
            <person name="Rohde M."/>
            <person name="Jarek M."/>
            <person name="Friedl T."/>
            <person name="Seufert S."/>
            <person name="Schumacher M."/>
            <person name="Overmann J."/>
            <person name="Neumann-Schaal M."/>
            <person name="Petersen J."/>
        </authorList>
    </citation>
    <scope>NUCLEOTIDE SEQUENCE [LARGE SCALE GENOMIC DNA]</scope>
    <source>
        <strain evidence="1 2">SAG 39.79</strain>
    </source>
</reference>
<sequence length="78" mass="9048">MWTVEQAKARWHYLCPKCRQTFTETFDTLYKRQLSEEEIRIVLQFHAEGNSLRGISLISGLAYDAVVNIVQAEAREST</sequence>
<dbReference type="AlphaFoldDB" id="A0AB37UIN4"/>
<proteinExistence type="predicted"/>
<accession>A0AB37UIN4</accession>
<organism evidence="1 2">
    <name type="scientific">Chroococcidiopsis cubana SAG 39.79</name>
    <dbReference type="NCBI Taxonomy" id="388085"/>
    <lineage>
        <taxon>Bacteria</taxon>
        <taxon>Bacillati</taxon>
        <taxon>Cyanobacteriota</taxon>
        <taxon>Cyanophyceae</taxon>
        <taxon>Chroococcidiopsidales</taxon>
        <taxon>Chroococcidiopsidaceae</taxon>
        <taxon>Chroococcidiopsis</taxon>
    </lineage>
</organism>
<gene>
    <name evidence="1" type="ORF">DSM107010_35020</name>
</gene>
<comment type="caution">
    <text evidence="1">The sequence shown here is derived from an EMBL/GenBank/DDBJ whole genome shotgun (WGS) entry which is preliminary data.</text>
</comment>
<dbReference type="Proteomes" id="UP000282574">
    <property type="component" value="Unassembled WGS sequence"/>
</dbReference>